<protein>
    <submittedName>
        <fullName evidence="2">Uncharacterized protein</fullName>
    </submittedName>
</protein>
<feature type="compositionally biased region" description="Low complexity" evidence="1">
    <location>
        <begin position="20"/>
        <end position="32"/>
    </location>
</feature>
<keyword evidence="3" id="KW-1185">Reference proteome</keyword>
<proteinExistence type="predicted"/>
<gene>
    <name evidence="2" type="ORF">M0R88_03575</name>
</gene>
<dbReference type="PROSITE" id="PS51257">
    <property type="entry name" value="PROKAR_LIPOPROTEIN"/>
    <property type="match status" value="1"/>
</dbReference>
<name>A0A8U0IJA5_9EURY</name>
<dbReference type="AlphaFoldDB" id="A0A8U0IJA5"/>
<reference evidence="2" key="1">
    <citation type="submission" date="2022-04" db="EMBL/GenBank/DDBJ databases">
        <title>Diverse halophilic archaea isolated from saline environments.</title>
        <authorList>
            <person name="Cui H.-L."/>
        </authorList>
    </citation>
    <scope>NUCLEOTIDE SEQUENCE</scope>
    <source>
        <strain evidence="2">XZYJT40</strain>
    </source>
</reference>
<dbReference type="RefSeq" id="WP_248655595.1">
    <property type="nucleotide sequence ID" value="NZ_CP096658.1"/>
</dbReference>
<feature type="compositionally biased region" description="Low complexity" evidence="1">
    <location>
        <begin position="40"/>
        <end position="55"/>
    </location>
</feature>
<evidence type="ECO:0000313" key="2">
    <source>
        <dbReference type="EMBL" id="UPW01190.1"/>
    </source>
</evidence>
<evidence type="ECO:0000256" key="1">
    <source>
        <dbReference type="SAM" id="MobiDB-lite"/>
    </source>
</evidence>
<dbReference type="GeneID" id="72188904"/>
<accession>A0A8U0IJA5</accession>
<dbReference type="KEGG" id="haxz:M0R88_03575"/>
<organism evidence="2 3">
    <name type="scientific">Halorussus gelatinilyticus</name>
    <dbReference type="NCBI Taxonomy" id="2937524"/>
    <lineage>
        <taxon>Archaea</taxon>
        <taxon>Methanobacteriati</taxon>
        <taxon>Methanobacteriota</taxon>
        <taxon>Stenosarchaea group</taxon>
        <taxon>Halobacteria</taxon>
        <taxon>Halobacteriales</taxon>
        <taxon>Haladaptataceae</taxon>
        <taxon>Halorussus</taxon>
    </lineage>
</organism>
<sequence>MRRRALLACSGTALAGLAGCLSGSSGDPTTGTDESRTETTAETTSETAETTTETAPTATVSVTLDALQPGLVTMNSPDSIGVHPTDGQYLYLDVTTEAGAPPAREDFSFRFAGSEHAPVSMGWPLRTWRVRSGRTETYDRTAGRGLLLFELPASADETDADGTTAGTDAALTWPGGEWRPDESVRRRLAAPDPSFSVSAEIPETVPVSDSPTVRATVKNESDVPGRFVAGLNRAGPMVAHTPVERVSVPVPAGESKDWTFTDTSIMADEVDRFADDEKPDMTYYLSWADESASRDVRYVQAARTTDTA</sequence>
<evidence type="ECO:0000313" key="3">
    <source>
        <dbReference type="Proteomes" id="UP000830434"/>
    </source>
</evidence>
<dbReference type="Proteomes" id="UP000830434">
    <property type="component" value="Chromosome"/>
</dbReference>
<feature type="region of interest" description="Disordered" evidence="1">
    <location>
        <begin position="20"/>
        <end position="55"/>
    </location>
</feature>
<dbReference type="EMBL" id="CP096658">
    <property type="protein sequence ID" value="UPW01190.1"/>
    <property type="molecule type" value="Genomic_DNA"/>
</dbReference>